<dbReference type="Proteomes" id="UP001058093">
    <property type="component" value="Segment"/>
</dbReference>
<evidence type="ECO:0000313" key="1">
    <source>
        <dbReference type="EMBL" id="QYW06695.1"/>
    </source>
</evidence>
<proteinExistence type="predicted"/>
<accession>A0A975UUS8</accession>
<evidence type="ECO:0000313" key="2">
    <source>
        <dbReference type="Proteomes" id="UP001058093"/>
    </source>
</evidence>
<name>A0A975UUS8_9CAUD</name>
<organism evidence="1 2">
    <name type="scientific">Pseudomonas phage UAVern</name>
    <dbReference type="NCBI Taxonomy" id="2856997"/>
    <lineage>
        <taxon>Viruses</taxon>
        <taxon>Duplodnaviria</taxon>
        <taxon>Heunggongvirae</taxon>
        <taxon>Uroviricota</taxon>
        <taxon>Caudoviricetes</taxon>
        <taxon>Vandenendeviridae</taxon>
        <taxon>Gorskivirinae</taxon>
        <taxon>Uavernvirus</taxon>
        <taxon>Uavernvirus uavern</taxon>
    </lineage>
</organism>
<reference evidence="1" key="1">
    <citation type="submission" date="2021-07" db="EMBL/GenBank/DDBJ databases">
        <title>Complete genome sequence and phylogenomic analysis of the two lytic bacteriophage isolated from terrestrial biotopes of Antarctica.</title>
        <authorList>
            <person name="Holovan V."/>
            <person name="Rabalski L."/>
            <person name="Zlatohurska M."/>
            <person name="Andriichuk O."/>
            <person name="Budzanivska I."/>
            <person name="Shevchenko O."/>
            <person name="Gupalo A."/>
        </authorList>
    </citation>
    <scope>NUCLEOTIDE SEQUENCE</scope>
</reference>
<sequence>MSHVLVRFHWDCGRQGDVTGLFITTAAALNRAYDKRVYFGEILGKHSDISGTLERSDIEVVSEDQDFIQKLEQLLGTDISGYNPLDYIRDEEEE</sequence>
<dbReference type="EMBL" id="MZ605293">
    <property type="protein sequence ID" value="QYW06695.1"/>
    <property type="molecule type" value="Genomic_DNA"/>
</dbReference>
<keyword evidence="2" id="KW-1185">Reference proteome</keyword>
<protein>
    <submittedName>
        <fullName evidence="1">Uncharacterized protein</fullName>
    </submittedName>
</protein>
<gene>
    <name evidence="1" type="ORF">uav_164</name>
</gene>